<comment type="caution">
    <text evidence="1">The sequence shown here is derived from an EMBL/GenBank/DDBJ whole genome shotgun (WGS) entry which is preliminary data.</text>
</comment>
<protein>
    <submittedName>
        <fullName evidence="1">Uncharacterized protein</fullName>
    </submittedName>
</protein>
<name>A0AAW2UY02_9LAMI</name>
<reference evidence="1" key="1">
    <citation type="submission" date="2020-06" db="EMBL/GenBank/DDBJ databases">
        <authorList>
            <person name="Li T."/>
            <person name="Hu X."/>
            <person name="Zhang T."/>
            <person name="Song X."/>
            <person name="Zhang H."/>
            <person name="Dai N."/>
            <person name="Sheng W."/>
            <person name="Hou X."/>
            <person name="Wei L."/>
        </authorList>
    </citation>
    <scope>NUCLEOTIDE SEQUENCE</scope>
    <source>
        <strain evidence="1">KEN1</strain>
        <tissue evidence="1">Leaf</tissue>
    </source>
</reference>
<accession>A0AAW2UY02</accession>
<reference evidence="1" key="2">
    <citation type="journal article" date="2024" name="Plant">
        <title>Genomic evolution and insights into agronomic trait innovations of Sesamum species.</title>
        <authorList>
            <person name="Miao H."/>
            <person name="Wang L."/>
            <person name="Qu L."/>
            <person name="Liu H."/>
            <person name="Sun Y."/>
            <person name="Le M."/>
            <person name="Wang Q."/>
            <person name="Wei S."/>
            <person name="Zheng Y."/>
            <person name="Lin W."/>
            <person name="Duan Y."/>
            <person name="Cao H."/>
            <person name="Xiong S."/>
            <person name="Wang X."/>
            <person name="Wei L."/>
            <person name="Li C."/>
            <person name="Ma Q."/>
            <person name="Ju M."/>
            <person name="Zhao R."/>
            <person name="Li G."/>
            <person name="Mu C."/>
            <person name="Tian Q."/>
            <person name="Mei H."/>
            <person name="Zhang T."/>
            <person name="Gao T."/>
            <person name="Zhang H."/>
        </authorList>
    </citation>
    <scope>NUCLEOTIDE SEQUENCE</scope>
    <source>
        <strain evidence="1">KEN1</strain>
    </source>
</reference>
<proteinExistence type="predicted"/>
<dbReference type="AlphaFoldDB" id="A0AAW2UY02"/>
<evidence type="ECO:0000313" key="1">
    <source>
        <dbReference type="EMBL" id="KAL0420961.1"/>
    </source>
</evidence>
<sequence>MFGVCQCSGKTVVSDYCVDNSSMMRGRMGLELCGYDVEVVGYATVQAARDLDVDRGR</sequence>
<dbReference type="EMBL" id="JACGWN010000011">
    <property type="protein sequence ID" value="KAL0420961.1"/>
    <property type="molecule type" value="Genomic_DNA"/>
</dbReference>
<gene>
    <name evidence="1" type="ORF">Slati_3119000</name>
</gene>
<organism evidence="1">
    <name type="scientific">Sesamum latifolium</name>
    <dbReference type="NCBI Taxonomy" id="2727402"/>
    <lineage>
        <taxon>Eukaryota</taxon>
        <taxon>Viridiplantae</taxon>
        <taxon>Streptophyta</taxon>
        <taxon>Embryophyta</taxon>
        <taxon>Tracheophyta</taxon>
        <taxon>Spermatophyta</taxon>
        <taxon>Magnoliopsida</taxon>
        <taxon>eudicotyledons</taxon>
        <taxon>Gunneridae</taxon>
        <taxon>Pentapetalae</taxon>
        <taxon>asterids</taxon>
        <taxon>lamiids</taxon>
        <taxon>Lamiales</taxon>
        <taxon>Pedaliaceae</taxon>
        <taxon>Sesamum</taxon>
    </lineage>
</organism>